<feature type="region of interest" description="Disordered" evidence="1">
    <location>
        <begin position="470"/>
        <end position="534"/>
    </location>
</feature>
<evidence type="ECO:0000256" key="1">
    <source>
        <dbReference type="SAM" id="MobiDB-lite"/>
    </source>
</evidence>
<accession>A0ABP9YMG1</accession>
<keyword evidence="3" id="KW-1185">Reference proteome</keyword>
<feature type="compositionally biased region" description="Polar residues" evidence="1">
    <location>
        <begin position="676"/>
        <end position="685"/>
    </location>
</feature>
<gene>
    <name evidence="2" type="ORF">MFLAVUS_001440</name>
</gene>
<reference evidence="2 3" key="1">
    <citation type="submission" date="2024-04" db="EMBL/GenBank/DDBJ databases">
        <title>genome sequences of Mucor flavus KT1a and Helicostylum pulchrum KT1b strains isolated from the surface of a dry-aged beef.</title>
        <authorList>
            <person name="Toyotome T."/>
            <person name="Hosono M."/>
            <person name="Torimaru M."/>
            <person name="Fukuda K."/>
            <person name="Mikami N."/>
        </authorList>
    </citation>
    <scope>NUCLEOTIDE SEQUENCE [LARGE SCALE GENOMIC DNA]</scope>
    <source>
        <strain evidence="2 3">KT1a</strain>
    </source>
</reference>
<feature type="compositionally biased region" description="Acidic residues" evidence="1">
    <location>
        <begin position="481"/>
        <end position="529"/>
    </location>
</feature>
<dbReference type="PANTHER" id="PTHR38701">
    <property type="entry name" value="CHROMOSOME 8, WHOLE GENOME SHOTGUN SEQUENCE"/>
    <property type="match status" value="1"/>
</dbReference>
<feature type="compositionally biased region" description="Low complexity" evidence="1">
    <location>
        <begin position="332"/>
        <end position="346"/>
    </location>
</feature>
<feature type="region of interest" description="Disordered" evidence="1">
    <location>
        <begin position="329"/>
        <end position="391"/>
    </location>
</feature>
<protein>
    <submittedName>
        <fullName evidence="2">Uncharacterized protein</fullName>
    </submittedName>
</protein>
<dbReference type="EMBL" id="BAABUK010000003">
    <property type="protein sequence ID" value="GAA5808058.1"/>
    <property type="molecule type" value="Genomic_DNA"/>
</dbReference>
<organism evidence="2 3">
    <name type="scientific">Mucor flavus</name>
    <dbReference type="NCBI Taxonomy" id="439312"/>
    <lineage>
        <taxon>Eukaryota</taxon>
        <taxon>Fungi</taxon>
        <taxon>Fungi incertae sedis</taxon>
        <taxon>Mucoromycota</taxon>
        <taxon>Mucoromycotina</taxon>
        <taxon>Mucoromycetes</taxon>
        <taxon>Mucorales</taxon>
        <taxon>Mucorineae</taxon>
        <taxon>Mucoraceae</taxon>
        <taxon>Mucor</taxon>
    </lineage>
</organism>
<evidence type="ECO:0000313" key="3">
    <source>
        <dbReference type="Proteomes" id="UP001473302"/>
    </source>
</evidence>
<comment type="caution">
    <text evidence="2">The sequence shown here is derived from an EMBL/GenBank/DDBJ whole genome shotgun (WGS) entry which is preliminary data.</text>
</comment>
<feature type="compositionally biased region" description="Polar residues" evidence="1">
    <location>
        <begin position="347"/>
        <end position="370"/>
    </location>
</feature>
<feature type="region of interest" description="Disordered" evidence="1">
    <location>
        <begin position="643"/>
        <end position="704"/>
    </location>
</feature>
<feature type="region of interest" description="Disordered" evidence="1">
    <location>
        <begin position="416"/>
        <end position="438"/>
    </location>
</feature>
<proteinExistence type="predicted"/>
<dbReference type="InterPro" id="IPR025204">
    <property type="entry name" value="CENP-L"/>
</dbReference>
<evidence type="ECO:0000313" key="2">
    <source>
        <dbReference type="EMBL" id="GAA5808058.1"/>
    </source>
</evidence>
<name>A0ABP9YMG1_9FUNG</name>
<feature type="compositionally biased region" description="Low complexity" evidence="1">
    <location>
        <begin position="661"/>
        <end position="675"/>
    </location>
</feature>
<dbReference type="Proteomes" id="UP001473302">
    <property type="component" value="Unassembled WGS sequence"/>
</dbReference>
<dbReference type="PANTHER" id="PTHR38701:SF1">
    <property type="entry name" value="UP-REGULATED DURING SEPTATION PROTEIN 1 DOMAIN-CONTAINING PROTEIN"/>
    <property type="match status" value="1"/>
</dbReference>
<feature type="compositionally biased region" description="Polar residues" evidence="1">
    <location>
        <begin position="416"/>
        <end position="435"/>
    </location>
</feature>
<feature type="compositionally biased region" description="Acidic residues" evidence="1">
    <location>
        <begin position="646"/>
        <end position="660"/>
    </location>
</feature>
<feature type="compositionally biased region" description="Basic and acidic residues" evidence="1">
    <location>
        <begin position="470"/>
        <end position="480"/>
    </location>
</feature>
<dbReference type="Pfam" id="PF13092">
    <property type="entry name" value="CENP-L"/>
    <property type="match status" value="1"/>
</dbReference>
<sequence>MSVETFYNKTYNLHRCSPFSNFVSEDRGYRNLEQRLAEVLCENLDLHLDGQEPDLESTLLVGKISLLRFRPFEMDDFTYDLSDYENPPMKFELEYELFETGKKSQQSLILLPAIHLPENSSSSLAYYPLALSKLSDSVFKLVASILEIDFGGLMEVLNIPVFVLENHINNTVDSIYEAGLRDFEYIADGIDAGAFGSLKLEYKTHGSNVRIIRFNVKSEQALKMCKLVGTSVDFYSYFCQHISNTVKININALKLNTVSSHIASLSSVGKLKIHNHALLEHVNEMLYMLIELATARRDIVRWTINSMTKEPHQTPKAVNIIRPSSNYGLLHNTTSTSSSGSSNSGSILQKRTGSMTSSTTRKLRVNSTSTKPEKPLLNLYHPPTRKPSYDDYHRITVTRPPIEIYKPHQQRLTKSFTSPSLSNEHTQPIQPTTRPISRASRSVLGPINTPIVINSNHIEKPQEHMIERIENKSILDKSMETDESEEEEDEEEENDDRNELGNDDEDEEEDDDDDDDDDDEEEDEEDEPVINEARVNRKIADLELSINSLLTVNAMLESTVRKQASQLSQMKSKMMSGESIDSLLDEVPIVEVQEAAADENDEEDWDKDVLFQKLRKITEQMIEQGQKSIDFEYKILGRVLSNYAPQEDDDDDGEEEEEETTTLPSLSTSLNKTPTHAANNTQIPATSIPLISKPSKIAKKKNNA</sequence>